<evidence type="ECO:0000256" key="8">
    <source>
        <dbReference type="ARBA" id="ARBA00023012"/>
    </source>
</evidence>
<dbReference type="CDD" id="cd00075">
    <property type="entry name" value="HATPase"/>
    <property type="match status" value="1"/>
</dbReference>
<evidence type="ECO:0000256" key="6">
    <source>
        <dbReference type="ARBA" id="ARBA00022777"/>
    </source>
</evidence>
<keyword evidence="11" id="KW-1185">Reference proteome</keyword>
<accession>A0ABS4BB72</accession>
<dbReference type="Proteomes" id="UP000678276">
    <property type="component" value="Unassembled WGS sequence"/>
</dbReference>
<comment type="catalytic activity">
    <reaction evidence="1">
        <text>ATP + protein L-histidine = ADP + protein N-phospho-L-histidine.</text>
        <dbReference type="EC" id="2.7.13.3"/>
    </reaction>
</comment>
<dbReference type="SUPFAM" id="SSF55874">
    <property type="entry name" value="ATPase domain of HSP90 chaperone/DNA topoisomerase II/histidine kinase"/>
    <property type="match status" value="1"/>
</dbReference>
<gene>
    <name evidence="10" type="ORF">J6595_00155</name>
</gene>
<dbReference type="InterPro" id="IPR029016">
    <property type="entry name" value="GAF-like_dom_sf"/>
</dbReference>
<evidence type="ECO:0000313" key="11">
    <source>
        <dbReference type="Proteomes" id="UP000678276"/>
    </source>
</evidence>
<dbReference type="PRINTS" id="PR00344">
    <property type="entry name" value="BCTRLSENSOR"/>
</dbReference>
<evidence type="ECO:0000259" key="9">
    <source>
        <dbReference type="PROSITE" id="PS50109"/>
    </source>
</evidence>
<dbReference type="InterPro" id="IPR050351">
    <property type="entry name" value="BphY/WalK/GraS-like"/>
</dbReference>
<name>A0ABS4BB72_9HYPH</name>
<keyword evidence="3" id="KW-0597">Phosphoprotein</keyword>
<dbReference type="EMBL" id="JAGJCF010000001">
    <property type="protein sequence ID" value="MBP0613998.1"/>
    <property type="molecule type" value="Genomic_DNA"/>
</dbReference>
<reference evidence="10 11" key="1">
    <citation type="submission" date="2021-04" db="EMBL/GenBank/DDBJ databases">
        <title>Whole genome sequence of Jiella sp. KSK16Y-1.</title>
        <authorList>
            <person name="Tuo L."/>
        </authorList>
    </citation>
    <scope>NUCLEOTIDE SEQUENCE [LARGE SCALE GENOMIC DNA]</scope>
    <source>
        <strain evidence="10 11">KSK16Y-1</strain>
    </source>
</reference>
<dbReference type="PANTHER" id="PTHR42878:SF7">
    <property type="entry name" value="SENSOR HISTIDINE KINASE GLRK"/>
    <property type="match status" value="1"/>
</dbReference>
<dbReference type="InterPro" id="IPR004358">
    <property type="entry name" value="Sig_transdc_His_kin-like_C"/>
</dbReference>
<dbReference type="SMART" id="SM00388">
    <property type="entry name" value="HisKA"/>
    <property type="match status" value="1"/>
</dbReference>
<dbReference type="Gene3D" id="1.10.287.130">
    <property type="match status" value="1"/>
</dbReference>
<dbReference type="CDD" id="cd00082">
    <property type="entry name" value="HisKA"/>
    <property type="match status" value="1"/>
</dbReference>
<dbReference type="InterPro" id="IPR003594">
    <property type="entry name" value="HATPase_dom"/>
</dbReference>
<proteinExistence type="predicted"/>
<dbReference type="Pfam" id="PF00512">
    <property type="entry name" value="HisKA"/>
    <property type="match status" value="1"/>
</dbReference>
<evidence type="ECO:0000256" key="7">
    <source>
        <dbReference type="ARBA" id="ARBA00022840"/>
    </source>
</evidence>
<dbReference type="InterPro" id="IPR005467">
    <property type="entry name" value="His_kinase_dom"/>
</dbReference>
<dbReference type="PANTHER" id="PTHR42878">
    <property type="entry name" value="TWO-COMPONENT HISTIDINE KINASE"/>
    <property type="match status" value="1"/>
</dbReference>
<sequence length="406" mass="44305">MAERKSRVDDSFKDDVAAVGRIAAVPKILDVVCQSTGMGFAAVARVTESRWITCQSCDHIGFGLKPGDELTIGTTLCAKVREIREPVVINHVDASETYRGHPSPATYGYQSYISVPIFRATGELFGTLCAIDKRPARLESPETIGMFKLFAELIASHLDADDRLAVAEAELIDERQIAELREQFIAVLGHDLRNPVASIDSGMKLLLRQPLNERSRQIVTLVQGSVLRMGGLIDNVLDFARGRLGDGLTLEWGEENSLDAALMQVVEEMRIGHPDRPIDVAMSIDRPVRCDRARLGQMLSNLLGNALTHGAADRPIEVRATTETGRFVLSVANGGLPIGEETMKHLFQPFFRGEVRASQQGLGLGLFITDQIAKAHGGAMSIISNETGTRITFEMPLDSAMLAQQS</sequence>
<dbReference type="GO" id="GO:0016301">
    <property type="term" value="F:kinase activity"/>
    <property type="evidence" value="ECO:0007669"/>
    <property type="project" value="UniProtKB-KW"/>
</dbReference>
<dbReference type="Gene3D" id="3.30.450.40">
    <property type="match status" value="1"/>
</dbReference>
<dbReference type="EC" id="2.7.13.3" evidence="2"/>
<evidence type="ECO:0000256" key="1">
    <source>
        <dbReference type="ARBA" id="ARBA00000085"/>
    </source>
</evidence>
<dbReference type="InterPro" id="IPR036097">
    <property type="entry name" value="HisK_dim/P_sf"/>
</dbReference>
<dbReference type="PROSITE" id="PS50109">
    <property type="entry name" value="HIS_KIN"/>
    <property type="match status" value="1"/>
</dbReference>
<dbReference type="SMART" id="SM00065">
    <property type="entry name" value="GAF"/>
    <property type="match status" value="1"/>
</dbReference>
<dbReference type="SUPFAM" id="SSF55781">
    <property type="entry name" value="GAF domain-like"/>
    <property type="match status" value="1"/>
</dbReference>
<dbReference type="SMART" id="SM00387">
    <property type="entry name" value="HATPase_c"/>
    <property type="match status" value="1"/>
</dbReference>
<dbReference type="InterPro" id="IPR036890">
    <property type="entry name" value="HATPase_C_sf"/>
</dbReference>
<dbReference type="Pfam" id="PF02518">
    <property type="entry name" value="HATPase_c"/>
    <property type="match status" value="1"/>
</dbReference>
<evidence type="ECO:0000313" key="10">
    <source>
        <dbReference type="EMBL" id="MBP0613998.1"/>
    </source>
</evidence>
<dbReference type="Pfam" id="PF01590">
    <property type="entry name" value="GAF"/>
    <property type="match status" value="1"/>
</dbReference>
<keyword evidence="8" id="KW-0902">Two-component regulatory system</keyword>
<dbReference type="Gene3D" id="3.30.565.10">
    <property type="entry name" value="Histidine kinase-like ATPase, C-terminal domain"/>
    <property type="match status" value="1"/>
</dbReference>
<keyword evidence="5" id="KW-0547">Nucleotide-binding</keyword>
<keyword evidence="4" id="KW-0808">Transferase</keyword>
<dbReference type="InterPro" id="IPR003661">
    <property type="entry name" value="HisK_dim/P_dom"/>
</dbReference>
<protein>
    <recommendedName>
        <fullName evidence="2">histidine kinase</fullName>
        <ecNumber evidence="2">2.7.13.3</ecNumber>
    </recommendedName>
</protein>
<feature type="domain" description="Histidine kinase" evidence="9">
    <location>
        <begin position="187"/>
        <end position="399"/>
    </location>
</feature>
<comment type="caution">
    <text evidence="10">The sequence shown here is derived from an EMBL/GenBank/DDBJ whole genome shotgun (WGS) entry which is preliminary data.</text>
</comment>
<organism evidence="10 11">
    <name type="scientific">Jiella mangrovi</name>
    <dbReference type="NCBI Taxonomy" id="2821407"/>
    <lineage>
        <taxon>Bacteria</taxon>
        <taxon>Pseudomonadati</taxon>
        <taxon>Pseudomonadota</taxon>
        <taxon>Alphaproteobacteria</taxon>
        <taxon>Hyphomicrobiales</taxon>
        <taxon>Aurantimonadaceae</taxon>
        <taxon>Jiella</taxon>
    </lineage>
</organism>
<dbReference type="InterPro" id="IPR003018">
    <property type="entry name" value="GAF"/>
</dbReference>
<evidence type="ECO:0000256" key="5">
    <source>
        <dbReference type="ARBA" id="ARBA00022741"/>
    </source>
</evidence>
<keyword evidence="7" id="KW-0067">ATP-binding</keyword>
<keyword evidence="6 10" id="KW-0418">Kinase</keyword>
<evidence type="ECO:0000256" key="2">
    <source>
        <dbReference type="ARBA" id="ARBA00012438"/>
    </source>
</evidence>
<dbReference type="SUPFAM" id="SSF47384">
    <property type="entry name" value="Homodimeric domain of signal transducing histidine kinase"/>
    <property type="match status" value="1"/>
</dbReference>
<evidence type="ECO:0000256" key="4">
    <source>
        <dbReference type="ARBA" id="ARBA00022679"/>
    </source>
</evidence>
<evidence type="ECO:0000256" key="3">
    <source>
        <dbReference type="ARBA" id="ARBA00022553"/>
    </source>
</evidence>